<keyword evidence="7" id="KW-0325">Glycoprotein</keyword>
<feature type="domain" description="Immunoglobulin V-set" evidence="8">
    <location>
        <begin position="25"/>
        <end position="100"/>
    </location>
</feature>
<evidence type="ECO:0000313" key="9">
    <source>
        <dbReference type="EMBL" id="NXR82610.1"/>
    </source>
</evidence>
<evidence type="ECO:0000313" key="10">
    <source>
        <dbReference type="Proteomes" id="UP000535705"/>
    </source>
</evidence>
<evidence type="ECO:0000259" key="8">
    <source>
        <dbReference type="SMART" id="SM00406"/>
    </source>
</evidence>
<feature type="non-terminal residue" evidence="9">
    <location>
        <position position="102"/>
    </location>
</feature>
<dbReference type="InterPro" id="IPR052051">
    <property type="entry name" value="TCR_complex_component"/>
</dbReference>
<dbReference type="InterPro" id="IPR013783">
    <property type="entry name" value="Ig-like_fold"/>
</dbReference>
<dbReference type="GO" id="GO:0002376">
    <property type="term" value="P:immune system process"/>
    <property type="evidence" value="ECO:0007669"/>
    <property type="project" value="UniProtKB-KW"/>
</dbReference>
<organism evidence="9 10">
    <name type="scientific">Pycnonotus jocosus</name>
    <name type="common">Red-whiskered bulbul</name>
    <name type="synonym">Lanius jocosus</name>
    <dbReference type="NCBI Taxonomy" id="182897"/>
    <lineage>
        <taxon>Eukaryota</taxon>
        <taxon>Metazoa</taxon>
        <taxon>Chordata</taxon>
        <taxon>Craniata</taxon>
        <taxon>Vertebrata</taxon>
        <taxon>Euteleostomi</taxon>
        <taxon>Archelosauria</taxon>
        <taxon>Archosauria</taxon>
        <taxon>Dinosauria</taxon>
        <taxon>Saurischia</taxon>
        <taxon>Theropoda</taxon>
        <taxon>Coelurosauria</taxon>
        <taxon>Aves</taxon>
        <taxon>Neognathae</taxon>
        <taxon>Neoaves</taxon>
        <taxon>Telluraves</taxon>
        <taxon>Australaves</taxon>
        <taxon>Passeriformes</taxon>
        <taxon>Sylvioidea</taxon>
        <taxon>Pycnonotidae</taxon>
        <taxon>Pycnonotus</taxon>
    </lineage>
</organism>
<dbReference type="InterPro" id="IPR036179">
    <property type="entry name" value="Ig-like_dom_sf"/>
</dbReference>
<dbReference type="EMBL" id="VWYP01030145">
    <property type="protein sequence ID" value="NXR82610.1"/>
    <property type="molecule type" value="Genomic_DNA"/>
</dbReference>
<gene>
    <name evidence="9" type="primary">Trav262_0</name>
    <name evidence="9" type="ORF">PYCJOC_R08625</name>
</gene>
<accession>A0A7L2PDB8</accession>
<comment type="caution">
    <text evidence="9">The sequence shown here is derived from an EMBL/GenBank/DDBJ whole genome shotgun (WGS) entry which is preliminary data.</text>
</comment>
<dbReference type="Proteomes" id="UP000535705">
    <property type="component" value="Unassembled WGS sequence"/>
</dbReference>
<evidence type="ECO:0000256" key="5">
    <source>
        <dbReference type="ARBA" id="ARBA00023136"/>
    </source>
</evidence>
<dbReference type="SUPFAM" id="SSF48726">
    <property type="entry name" value="Immunoglobulin"/>
    <property type="match status" value="1"/>
</dbReference>
<dbReference type="AlphaFoldDB" id="A0A7L2PDB8"/>
<evidence type="ECO:0000256" key="2">
    <source>
        <dbReference type="ARBA" id="ARBA00022475"/>
    </source>
</evidence>
<keyword evidence="4" id="KW-0391">Immunity</keyword>
<keyword evidence="2" id="KW-1003">Cell membrane</keyword>
<sequence length="102" mass="11107">FSLSVAAVRAQVEQEPFLEITEGTSISIKCSYTNIRIGDFFHFYRQLPGQSPKLVAVAAKGSKDVRAPEGRLSVSADRRSSELWLSGPRLGDAAVYYCALGP</sequence>
<protein>
    <submittedName>
        <fullName evidence="9">TVAZ2 protein</fullName>
    </submittedName>
</protein>
<dbReference type="OrthoDB" id="9631130at2759"/>
<dbReference type="Gene3D" id="2.60.40.10">
    <property type="entry name" value="Immunoglobulins"/>
    <property type="match status" value="1"/>
</dbReference>
<dbReference type="Pfam" id="PF07686">
    <property type="entry name" value="V-set"/>
    <property type="match status" value="1"/>
</dbReference>
<dbReference type="InterPro" id="IPR013106">
    <property type="entry name" value="Ig_V-set"/>
</dbReference>
<comment type="subcellular location">
    <subcellularLocation>
        <location evidence="1">Cell membrane</location>
    </subcellularLocation>
</comment>
<keyword evidence="3" id="KW-0732">Signal</keyword>
<keyword evidence="10" id="KW-1185">Reference proteome</keyword>
<dbReference type="PANTHER" id="PTHR19433">
    <property type="entry name" value="T-CELL RECEPTOR ALPHA CHAIN V REGION-RELATED"/>
    <property type="match status" value="1"/>
</dbReference>
<dbReference type="GO" id="GO:0005886">
    <property type="term" value="C:plasma membrane"/>
    <property type="evidence" value="ECO:0007669"/>
    <property type="project" value="UniProtKB-SubCell"/>
</dbReference>
<evidence type="ECO:0000256" key="7">
    <source>
        <dbReference type="ARBA" id="ARBA00023180"/>
    </source>
</evidence>
<reference evidence="9 10" key="1">
    <citation type="submission" date="2019-09" db="EMBL/GenBank/DDBJ databases">
        <title>Bird 10,000 Genomes (B10K) Project - Family phase.</title>
        <authorList>
            <person name="Zhang G."/>
        </authorList>
    </citation>
    <scope>NUCLEOTIDE SEQUENCE [LARGE SCALE GENOMIC DNA]</scope>
    <source>
        <strain evidence="9">B10K-DU-002-42</strain>
        <tissue evidence="9">Muscle</tissue>
    </source>
</reference>
<name>A0A7L2PDB8_PYCJO</name>
<keyword evidence="5" id="KW-0472">Membrane</keyword>
<feature type="non-terminal residue" evidence="9">
    <location>
        <position position="1"/>
    </location>
</feature>
<evidence type="ECO:0000256" key="3">
    <source>
        <dbReference type="ARBA" id="ARBA00022729"/>
    </source>
</evidence>
<dbReference type="SMART" id="SM00406">
    <property type="entry name" value="IGv"/>
    <property type="match status" value="1"/>
</dbReference>
<keyword evidence="6" id="KW-1015">Disulfide bond</keyword>
<dbReference type="PANTHER" id="PTHR19433:SF111">
    <property type="entry name" value="T CELL RECEPTOR ALPHA VARIABLE 4"/>
    <property type="match status" value="1"/>
</dbReference>
<evidence type="ECO:0000256" key="6">
    <source>
        <dbReference type="ARBA" id="ARBA00023157"/>
    </source>
</evidence>
<dbReference type="GO" id="GO:0009617">
    <property type="term" value="P:response to bacterium"/>
    <property type="evidence" value="ECO:0007669"/>
    <property type="project" value="TreeGrafter"/>
</dbReference>
<proteinExistence type="predicted"/>
<evidence type="ECO:0000256" key="1">
    <source>
        <dbReference type="ARBA" id="ARBA00004236"/>
    </source>
</evidence>
<evidence type="ECO:0000256" key="4">
    <source>
        <dbReference type="ARBA" id="ARBA00022859"/>
    </source>
</evidence>